<dbReference type="InterPro" id="IPR036390">
    <property type="entry name" value="WH_DNA-bd_sf"/>
</dbReference>
<accession>A0A0N9N960</accession>
<dbReference type="PRINTS" id="PR00778">
    <property type="entry name" value="HTHARSR"/>
</dbReference>
<dbReference type="InterPro" id="IPR011991">
    <property type="entry name" value="ArsR-like_HTH"/>
</dbReference>
<dbReference type="InterPro" id="IPR051011">
    <property type="entry name" value="Metal_resp_trans_reg"/>
</dbReference>
<dbReference type="PANTHER" id="PTHR43132:SF2">
    <property type="entry name" value="ARSENICAL RESISTANCE OPERON REPRESSOR ARSR-RELATED"/>
    <property type="match status" value="1"/>
</dbReference>
<dbReference type="Pfam" id="PF01022">
    <property type="entry name" value="HTH_5"/>
    <property type="match status" value="1"/>
</dbReference>
<dbReference type="SUPFAM" id="SSF46785">
    <property type="entry name" value="Winged helix' DNA-binding domain"/>
    <property type="match status" value="1"/>
</dbReference>
<evidence type="ECO:0000256" key="2">
    <source>
        <dbReference type="ARBA" id="ARBA00023125"/>
    </source>
</evidence>
<evidence type="ECO:0000313" key="5">
    <source>
        <dbReference type="EMBL" id="ALG81600.1"/>
    </source>
</evidence>
<dbReference type="Proteomes" id="UP000060390">
    <property type="component" value="Chromosome"/>
</dbReference>
<gene>
    <name evidence="5" type="primary">arsR2</name>
    <name evidence="5" type="ORF">HLASA_0699</name>
</gene>
<dbReference type="AlphaFoldDB" id="A0A0N9N960"/>
<keyword evidence="2" id="KW-0238">DNA-binding</keyword>
<dbReference type="STRING" id="1604004.HLASA_0699"/>
<evidence type="ECO:0000256" key="3">
    <source>
        <dbReference type="ARBA" id="ARBA00023163"/>
    </source>
</evidence>
<dbReference type="EMBL" id="CP011564">
    <property type="protein sequence ID" value="ALG81600.1"/>
    <property type="molecule type" value="Genomic_DNA"/>
</dbReference>
<dbReference type="KEGG" id="hsf:HLASA_0699"/>
<name>A0A0N9N960_9EURY</name>
<evidence type="ECO:0000256" key="1">
    <source>
        <dbReference type="ARBA" id="ARBA00023015"/>
    </source>
</evidence>
<dbReference type="CDD" id="cd00090">
    <property type="entry name" value="HTH_ARSR"/>
    <property type="match status" value="1"/>
</dbReference>
<dbReference type="NCBIfam" id="NF033788">
    <property type="entry name" value="HTH_metalloreg"/>
    <property type="match status" value="1"/>
</dbReference>
<reference evidence="6" key="1">
    <citation type="submission" date="2015-05" db="EMBL/GenBank/DDBJ databases">
        <title>Complete genome sequence of Halanaeroarchaeum sulfurireducens type strain M27-SA2, a sulfate-reducer haloarchaeon from marine anoxic lake Medee.</title>
        <authorList>
            <person name="Messina E."/>
            <person name="Kublanov I.V."/>
            <person name="Toshchakov S."/>
            <person name="Arcadi E."/>
            <person name="La Spada G."/>
            <person name="La Cono V."/>
            <person name="Yakimov M.M."/>
        </authorList>
    </citation>
    <scope>NUCLEOTIDE SEQUENCE [LARGE SCALE GENOMIC DNA]</scope>
    <source>
        <strain evidence="6">M27-SA2</strain>
    </source>
</reference>
<dbReference type="GO" id="GO:0003677">
    <property type="term" value="F:DNA binding"/>
    <property type="evidence" value="ECO:0007669"/>
    <property type="project" value="UniProtKB-KW"/>
</dbReference>
<dbReference type="GO" id="GO:0003700">
    <property type="term" value="F:DNA-binding transcription factor activity"/>
    <property type="evidence" value="ECO:0007669"/>
    <property type="project" value="InterPro"/>
</dbReference>
<sequence>MGLRSERVERHFEDELDECRMEDVETRLSELDMLQSTARSDRVESDLAVLSPLGNETRYRLARVLVEADDELCVCELNAVVDVSESAISHALSDLRDAGLVTRRKDGRWRMYEATPVAFAIIDALDEVHDDE</sequence>
<organism evidence="5 6">
    <name type="scientific">Halanaeroarchaeum sulfurireducens</name>
    <dbReference type="NCBI Taxonomy" id="1604004"/>
    <lineage>
        <taxon>Archaea</taxon>
        <taxon>Methanobacteriati</taxon>
        <taxon>Methanobacteriota</taxon>
        <taxon>Stenosarchaea group</taxon>
        <taxon>Halobacteria</taxon>
        <taxon>Halobacteriales</taxon>
        <taxon>Halobacteriaceae</taxon>
        <taxon>Halanaeroarchaeum</taxon>
    </lineage>
</organism>
<keyword evidence="1" id="KW-0805">Transcription regulation</keyword>
<keyword evidence="3" id="KW-0804">Transcription</keyword>
<dbReference type="Gene3D" id="1.10.10.10">
    <property type="entry name" value="Winged helix-like DNA-binding domain superfamily/Winged helix DNA-binding domain"/>
    <property type="match status" value="1"/>
</dbReference>
<feature type="domain" description="HTH arsR-type" evidence="4">
    <location>
        <begin position="38"/>
        <end position="132"/>
    </location>
</feature>
<evidence type="ECO:0000259" key="4">
    <source>
        <dbReference type="PROSITE" id="PS50987"/>
    </source>
</evidence>
<dbReference type="PANTHER" id="PTHR43132">
    <property type="entry name" value="ARSENICAL RESISTANCE OPERON REPRESSOR ARSR-RELATED"/>
    <property type="match status" value="1"/>
</dbReference>
<dbReference type="RefSeq" id="WP_054519570.1">
    <property type="nucleotide sequence ID" value="NZ_CP011564.1"/>
</dbReference>
<dbReference type="PATRIC" id="fig|1604004.5.peg.737"/>
<dbReference type="GeneID" id="26010063"/>
<protein>
    <submittedName>
        <fullName evidence="5">ArsR family transcriptional regulator</fullName>
    </submittedName>
</protein>
<dbReference type="InterPro" id="IPR001845">
    <property type="entry name" value="HTH_ArsR_DNA-bd_dom"/>
</dbReference>
<dbReference type="InterPro" id="IPR036388">
    <property type="entry name" value="WH-like_DNA-bd_sf"/>
</dbReference>
<proteinExistence type="predicted"/>
<evidence type="ECO:0000313" key="6">
    <source>
        <dbReference type="Proteomes" id="UP000060390"/>
    </source>
</evidence>
<reference evidence="5 6" key="2">
    <citation type="journal article" date="2016" name="Stand. Genomic Sci.">
        <title>Complete genome sequence of 'Halanaeroarchaeum sulfurireducens' M27-SA2, a sulfur-reducing and acetate-oxidizing haloarchaeon from the deep-sea hypersaline anoxic lake Medee.</title>
        <authorList>
            <person name="Messina E."/>
            <person name="Sorokin D.Y."/>
            <person name="Kublanov I.V."/>
            <person name="Toshchakov S."/>
            <person name="Lopatina A."/>
            <person name="Arcadi E."/>
            <person name="Smedile F."/>
            <person name="La Spada G."/>
            <person name="La Cono V."/>
            <person name="Yakimov M.M."/>
        </authorList>
    </citation>
    <scope>NUCLEOTIDE SEQUENCE [LARGE SCALE GENOMIC DNA]</scope>
    <source>
        <strain evidence="5 6">M27-SA2</strain>
    </source>
</reference>
<dbReference type="PROSITE" id="PS50987">
    <property type="entry name" value="HTH_ARSR_2"/>
    <property type="match status" value="1"/>
</dbReference>
<dbReference type="SMART" id="SM00418">
    <property type="entry name" value="HTH_ARSR"/>
    <property type="match status" value="1"/>
</dbReference>